<dbReference type="CDD" id="cd06583">
    <property type="entry name" value="PGRP"/>
    <property type="match status" value="1"/>
</dbReference>
<dbReference type="Proteomes" id="UP000292507">
    <property type="component" value="Unassembled WGS sequence"/>
</dbReference>
<name>A0A4Q7Y8J3_9ACTN</name>
<dbReference type="InterPro" id="IPR006619">
    <property type="entry name" value="PGRP_domain_met/bac"/>
</dbReference>
<dbReference type="GO" id="GO:0008270">
    <property type="term" value="F:zinc ion binding"/>
    <property type="evidence" value="ECO:0007669"/>
    <property type="project" value="InterPro"/>
</dbReference>
<dbReference type="GO" id="GO:0009253">
    <property type="term" value="P:peptidoglycan catabolic process"/>
    <property type="evidence" value="ECO:0007669"/>
    <property type="project" value="InterPro"/>
</dbReference>
<dbReference type="GO" id="GO:0008745">
    <property type="term" value="F:N-acetylmuramoyl-L-alanine amidase activity"/>
    <property type="evidence" value="ECO:0007669"/>
    <property type="project" value="InterPro"/>
</dbReference>
<dbReference type="InterPro" id="IPR002502">
    <property type="entry name" value="Amidase_domain"/>
</dbReference>
<organism evidence="4 5">
    <name type="scientific">Blastococcus saxobsidens</name>
    <dbReference type="NCBI Taxonomy" id="138336"/>
    <lineage>
        <taxon>Bacteria</taxon>
        <taxon>Bacillati</taxon>
        <taxon>Actinomycetota</taxon>
        <taxon>Actinomycetes</taxon>
        <taxon>Geodermatophilales</taxon>
        <taxon>Geodermatophilaceae</taxon>
        <taxon>Blastococcus</taxon>
    </lineage>
</organism>
<dbReference type="InterPro" id="IPR013783">
    <property type="entry name" value="Ig-like_fold"/>
</dbReference>
<dbReference type="PANTHER" id="PTHR11022:SF41">
    <property type="entry name" value="PEPTIDOGLYCAN-RECOGNITION PROTEIN LC-RELATED"/>
    <property type="match status" value="1"/>
</dbReference>
<dbReference type="Pfam" id="PF01510">
    <property type="entry name" value="Amidase_2"/>
    <property type="match status" value="1"/>
</dbReference>
<dbReference type="Gene3D" id="2.60.40.10">
    <property type="entry name" value="Immunoglobulins"/>
    <property type="match status" value="3"/>
</dbReference>
<feature type="domain" description="Peptidoglycan recognition protein family" evidence="3">
    <location>
        <begin position="154"/>
        <end position="334"/>
    </location>
</feature>
<dbReference type="PANTHER" id="PTHR11022">
    <property type="entry name" value="PEPTIDOGLYCAN RECOGNITION PROTEIN"/>
    <property type="match status" value="1"/>
</dbReference>
<feature type="region of interest" description="Disordered" evidence="2">
    <location>
        <begin position="242"/>
        <end position="266"/>
    </location>
</feature>
<comment type="caution">
    <text evidence="4">The sequence shown here is derived from an EMBL/GenBank/DDBJ whole genome shotgun (WGS) entry which is preliminary data.</text>
</comment>
<protein>
    <submittedName>
        <fullName evidence="4">N-acetylmuramoyl-L-alanine amidase</fullName>
    </submittedName>
</protein>
<gene>
    <name evidence="4" type="ORF">BKA19_2308</name>
</gene>
<comment type="similarity">
    <text evidence="1">Belongs to the N-acetylmuramoyl-L-alanine amidase 2 family.</text>
</comment>
<dbReference type="SMART" id="SM00701">
    <property type="entry name" value="PGRP"/>
    <property type="match status" value="1"/>
</dbReference>
<dbReference type="Gene3D" id="3.40.80.10">
    <property type="entry name" value="Peptidoglycan recognition protein-like"/>
    <property type="match status" value="1"/>
</dbReference>
<accession>A0A4Q7Y8J3</accession>
<proteinExistence type="inferred from homology"/>
<dbReference type="OrthoDB" id="514320at2"/>
<dbReference type="RefSeq" id="WP_104528021.1">
    <property type="nucleotide sequence ID" value="NZ_POQT01000009.1"/>
</dbReference>
<evidence type="ECO:0000313" key="4">
    <source>
        <dbReference type="EMBL" id="RZU32613.1"/>
    </source>
</evidence>
<evidence type="ECO:0000256" key="2">
    <source>
        <dbReference type="SAM" id="MobiDB-lite"/>
    </source>
</evidence>
<keyword evidence="5" id="KW-1185">Reference proteome</keyword>
<dbReference type="SUPFAM" id="SSF55846">
    <property type="entry name" value="N-acetylmuramoyl-L-alanine amidase-like"/>
    <property type="match status" value="1"/>
</dbReference>
<dbReference type="AlphaFoldDB" id="A0A4Q7Y8J3"/>
<dbReference type="Pfam" id="PF17957">
    <property type="entry name" value="Big_7"/>
    <property type="match status" value="2"/>
</dbReference>
<dbReference type="GO" id="GO:0005975">
    <property type="term" value="P:carbohydrate metabolic process"/>
    <property type="evidence" value="ECO:0007669"/>
    <property type="project" value="UniProtKB-ARBA"/>
</dbReference>
<sequence length="650" mass="66754">MRIVLRLVTVLAVFLGLTLVVLPVSRAIESPATLADRRPVGVGAVEPGFPIDYLGVLWDTRGADEHAEDQAEEHGAVRFRVDGAWTAWHPLTEDGAHAEGQWASALVPAGDAEAYQVRGIPAHAGAPRAVALNTTDGPLVEVGRRPAGGASAVDSCVSRAEWKADETLRFDDQGNELWPTEFHPVQTMTVHHTATKNGDTDPAATVRAIYRYHAVDRGWGDIGYHYLIDEAGLVYEGRWSGADPQTGSQPCATGGDGSDFAHDGGNGLVTAGHTGGYNSGNMGAALLGDFTTHPRNGAEPAAPAVDALERLLAEFASRHQLDPHAVVDYVNPVDGATNTVDMISGHRDWTSTECPGERLYAQLPAIRDAVAAQKATLSVSVTSPADGATVAGTISVAAEAPGATGVTFSVGGAEVAGTLTNGVWSVSWDTTAAAEGAHTVTASATDGTSTATDSIAVVVDNVADPVVKLTGPADGATLTGSVDVTADPTGTEGVARIDFSLDGKVIVTDTTSADGWTWSWDTVGDAEGAHVLTATVVDTAGQQSSDSRSVTVDNVTVGSVTPSSGKQGTTVQVVITGTGFASGATVDLQNGEGTEPVVSGVSVASDGTSLTATFTIGKTSGPRKDRPWDIAVINPDGTSAVLVDGFTVLR</sequence>
<dbReference type="EMBL" id="SHKV01000001">
    <property type="protein sequence ID" value="RZU32613.1"/>
    <property type="molecule type" value="Genomic_DNA"/>
</dbReference>
<evidence type="ECO:0000256" key="1">
    <source>
        <dbReference type="ARBA" id="ARBA00007553"/>
    </source>
</evidence>
<dbReference type="InterPro" id="IPR015510">
    <property type="entry name" value="PGRP"/>
</dbReference>
<dbReference type="InterPro" id="IPR036505">
    <property type="entry name" value="Amidase/PGRP_sf"/>
</dbReference>
<evidence type="ECO:0000259" key="3">
    <source>
        <dbReference type="SMART" id="SM00701"/>
    </source>
</evidence>
<evidence type="ECO:0000313" key="5">
    <source>
        <dbReference type="Proteomes" id="UP000292507"/>
    </source>
</evidence>
<reference evidence="4 5" key="1">
    <citation type="submission" date="2019-02" db="EMBL/GenBank/DDBJ databases">
        <title>Sequencing the genomes of 1000 actinobacteria strains.</title>
        <authorList>
            <person name="Klenk H.-P."/>
        </authorList>
    </citation>
    <scope>NUCLEOTIDE SEQUENCE [LARGE SCALE GENOMIC DNA]</scope>
    <source>
        <strain evidence="4 5">DSM 44509</strain>
    </source>
</reference>